<gene>
    <name evidence="2" type="ORF">BDV38DRAFT_279150</name>
</gene>
<dbReference type="PANTHER" id="PTHR43157:SF61">
    <property type="entry name" value="DEHYDROGENASE_REDUCTASE FAMILY PROTEIN, PUTATIVE (AFU_ORTHOLOGUE AFUA_3G01250)-RELATED"/>
    <property type="match status" value="1"/>
</dbReference>
<dbReference type="AlphaFoldDB" id="A0A5N6T4K5"/>
<protein>
    <submittedName>
        <fullName evidence="2">NAD(P)-binding protein</fullName>
    </submittedName>
</protein>
<dbReference type="PRINTS" id="PR00081">
    <property type="entry name" value="GDHRDH"/>
</dbReference>
<dbReference type="EMBL" id="ML743558">
    <property type="protein sequence ID" value="KAE8141244.1"/>
    <property type="molecule type" value="Genomic_DNA"/>
</dbReference>
<accession>A0A5N6T4K5</accession>
<dbReference type="SUPFAM" id="SSF51735">
    <property type="entry name" value="NAD(P)-binding Rossmann-fold domains"/>
    <property type="match status" value="1"/>
</dbReference>
<dbReference type="InterPro" id="IPR002347">
    <property type="entry name" value="SDR_fam"/>
</dbReference>
<evidence type="ECO:0000256" key="1">
    <source>
        <dbReference type="ARBA" id="ARBA00023002"/>
    </source>
</evidence>
<dbReference type="GO" id="GO:0016491">
    <property type="term" value="F:oxidoreductase activity"/>
    <property type="evidence" value="ECO:0007669"/>
    <property type="project" value="UniProtKB-KW"/>
</dbReference>
<reference evidence="2 3" key="1">
    <citation type="submission" date="2019-04" db="EMBL/GenBank/DDBJ databases">
        <title>Friends and foes A comparative genomics study of 23 Aspergillus species from section Flavi.</title>
        <authorList>
            <consortium name="DOE Joint Genome Institute"/>
            <person name="Kjaerbolling I."/>
            <person name="Vesth T."/>
            <person name="Frisvad J.C."/>
            <person name="Nybo J.L."/>
            <person name="Theobald S."/>
            <person name="Kildgaard S."/>
            <person name="Isbrandt T."/>
            <person name="Kuo A."/>
            <person name="Sato A."/>
            <person name="Lyhne E.K."/>
            <person name="Kogle M.E."/>
            <person name="Wiebenga A."/>
            <person name="Kun R.S."/>
            <person name="Lubbers R.J."/>
            <person name="Makela M.R."/>
            <person name="Barry K."/>
            <person name="Chovatia M."/>
            <person name="Clum A."/>
            <person name="Daum C."/>
            <person name="Haridas S."/>
            <person name="He G."/>
            <person name="LaButti K."/>
            <person name="Lipzen A."/>
            <person name="Mondo S."/>
            <person name="Riley R."/>
            <person name="Salamov A."/>
            <person name="Simmons B.A."/>
            <person name="Magnuson J.K."/>
            <person name="Henrissat B."/>
            <person name="Mortensen U.H."/>
            <person name="Larsen T.O."/>
            <person name="Devries R.P."/>
            <person name="Grigoriev I.V."/>
            <person name="Machida M."/>
            <person name="Baker S.E."/>
            <person name="Andersen M.R."/>
        </authorList>
    </citation>
    <scope>NUCLEOTIDE SEQUENCE [LARGE SCALE GENOMIC DNA]</scope>
    <source>
        <strain evidence="2 3">CBS 117625</strain>
    </source>
</reference>
<dbReference type="RefSeq" id="XP_031917307.1">
    <property type="nucleotide sequence ID" value="XM_032058931.1"/>
</dbReference>
<dbReference type="Proteomes" id="UP000325672">
    <property type="component" value="Unassembled WGS sequence"/>
</dbReference>
<dbReference type="Pfam" id="PF00106">
    <property type="entry name" value="adh_short"/>
    <property type="match status" value="1"/>
</dbReference>
<dbReference type="OrthoDB" id="542013at2759"/>
<name>A0A5N6T4K5_ASPPS</name>
<keyword evidence="3" id="KW-1185">Reference proteome</keyword>
<evidence type="ECO:0000313" key="3">
    <source>
        <dbReference type="Proteomes" id="UP000325672"/>
    </source>
</evidence>
<dbReference type="PANTHER" id="PTHR43157">
    <property type="entry name" value="PHOSPHATIDYLINOSITOL-GLYCAN BIOSYNTHESIS CLASS F PROTEIN-RELATED"/>
    <property type="match status" value="1"/>
</dbReference>
<keyword evidence="1" id="KW-0560">Oxidoreductase</keyword>
<evidence type="ECO:0000313" key="2">
    <source>
        <dbReference type="EMBL" id="KAE8141244.1"/>
    </source>
</evidence>
<dbReference type="GeneID" id="43643141"/>
<organism evidence="2 3">
    <name type="scientific">Aspergillus pseudotamarii</name>
    <dbReference type="NCBI Taxonomy" id="132259"/>
    <lineage>
        <taxon>Eukaryota</taxon>
        <taxon>Fungi</taxon>
        <taxon>Dikarya</taxon>
        <taxon>Ascomycota</taxon>
        <taxon>Pezizomycotina</taxon>
        <taxon>Eurotiomycetes</taxon>
        <taxon>Eurotiomycetidae</taxon>
        <taxon>Eurotiales</taxon>
        <taxon>Aspergillaceae</taxon>
        <taxon>Aspergillus</taxon>
        <taxon>Aspergillus subgen. Circumdati</taxon>
    </lineage>
</organism>
<sequence length="328" mass="35497">MSATVATQRRGLPLLVTPETCSRRTYIVTGANSGLGLEAARHLVSAGAKRVILAVRNLSAGHRAKDDIETSTGKTGVAEVWLLDLASYDSVKAFARRATTELDRIDAVIENAGVALSQRMEAEGHPLPVTVNVLSTVLLAMLILPKLRDSAQHYGTMPRLVFVTSVTGFDCQEAWKNIHDAPLAKMDSQDMDMMGLYPLTKLMLTLAVRHLATLVPVVRTGVVMNLVCPGLCKTEISRNAPAEVQENVANFVAQSGRTAEDGSRTLLHGAVAGIESHGCFLHSCENGESVVPQWVTNDEGKKWQRHAWEAIAKELESVNPGCIQQNIN</sequence>
<dbReference type="Gene3D" id="3.40.50.720">
    <property type="entry name" value="NAD(P)-binding Rossmann-like Domain"/>
    <property type="match status" value="1"/>
</dbReference>
<dbReference type="InterPro" id="IPR036291">
    <property type="entry name" value="NAD(P)-bd_dom_sf"/>
</dbReference>
<proteinExistence type="predicted"/>